<dbReference type="EMBL" id="BJXN01000003">
    <property type="protein sequence ID" value="GEM89100.1"/>
    <property type="molecule type" value="Genomic_DNA"/>
</dbReference>
<reference evidence="1 2" key="1">
    <citation type="submission" date="2019-07" db="EMBL/GenBank/DDBJ databases">
        <title>Whole genome shotgun sequence of Oceanithermus desulfurans NBRC 100063.</title>
        <authorList>
            <person name="Hosoyama A."/>
            <person name="Uohara A."/>
            <person name="Ohji S."/>
            <person name="Ichikawa N."/>
        </authorList>
    </citation>
    <scope>NUCLEOTIDE SEQUENCE [LARGE SCALE GENOMIC DNA]</scope>
    <source>
        <strain evidence="1 2">NBRC 100063</strain>
    </source>
</reference>
<organism evidence="1 2">
    <name type="scientific">Oceanithermus desulfurans NBRC 100063</name>
    <dbReference type="NCBI Taxonomy" id="1227550"/>
    <lineage>
        <taxon>Bacteria</taxon>
        <taxon>Thermotogati</taxon>
        <taxon>Deinococcota</taxon>
        <taxon>Deinococci</taxon>
        <taxon>Thermales</taxon>
        <taxon>Thermaceae</taxon>
        <taxon>Oceanithermus</taxon>
    </lineage>
</organism>
<protein>
    <submittedName>
        <fullName evidence="1">Uncharacterized protein</fullName>
    </submittedName>
</protein>
<proteinExistence type="predicted"/>
<gene>
    <name evidence="1" type="ORF">ODE01S_05340</name>
</gene>
<sequence>MHQDPLFPEWNPAPPEDEAERLAELRAFDQLGRLAERYRSSRAFGALLDFVIRMRDLSPYNAALLHLQKPGATQVRTAAEWRELGRRVRPDAQPALLLHPGGPLRFVFDVAETEGPPAPEPSAAAAADVRAALEALALRVRSRGVEVTGPLFGPEPPGRLRRGEGRFVIQLEEADDAARYATLVYELARFFLGHLGGCEGCDLEDRPPPDAISGRFEAGSVAAIVCGRAGVPTEAGAFVRGYLQSFAEVPELSLDRVLRVAGRLERLSR</sequence>
<dbReference type="Proteomes" id="UP000321827">
    <property type="component" value="Unassembled WGS sequence"/>
</dbReference>
<comment type="caution">
    <text evidence="1">The sequence shown here is derived from an EMBL/GenBank/DDBJ whole genome shotgun (WGS) entry which is preliminary data.</text>
</comment>
<evidence type="ECO:0000313" key="2">
    <source>
        <dbReference type="Proteomes" id="UP000321827"/>
    </source>
</evidence>
<accession>A0A511RHI1</accession>
<name>A0A511RHI1_9DEIN</name>
<dbReference type="RefSeq" id="WP_147145560.1">
    <property type="nucleotide sequence ID" value="NZ_BJXN01000003.1"/>
</dbReference>
<evidence type="ECO:0000313" key="1">
    <source>
        <dbReference type="EMBL" id="GEM89100.1"/>
    </source>
</evidence>
<dbReference type="AlphaFoldDB" id="A0A511RHI1"/>
<dbReference type="OrthoDB" id="9803716at2"/>